<keyword evidence="4" id="KW-0121">Carboxypeptidase</keyword>
<evidence type="ECO:0000256" key="3">
    <source>
        <dbReference type="SAM" id="SignalP"/>
    </source>
</evidence>
<dbReference type="NCBIfam" id="TIGR00666">
    <property type="entry name" value="PBP4"/>
    <property type="match status" value="1"/>
</dbReference>
<evidence type="ECO:0000256" key="1">
    <source>
        <dbReference type="ARBA" id="ARBA00006096"/>
    </source>
</evidence>
<dbReference type="EMBL" id="JAGFBM010000005">
    <property type="protein sequence ID" value="MBO3085053.1"/>
    <property type="molecule type" value="Genomic_DNA"/>
</dbReference>
<dbReference type="Proteomes" id="UP000678317">
    <property type="component" value="Unassembled WGS sequence"/>
</dbReference>
<feature type="chain" id="PRO_5045836452" evidence="3">
    <location>
        <begin position="28"/>
        <end position="470"/>
    </location>
</feature>
<protein>
    <submittedName>
        <fullName evidence="4">D-alanyl-D-alanine carboxypeptidase/D-alanyl-D-alanine-endopeptidase</fullName>
        <ecNumber evidence="4">3.4.16.4</ecNumber>
    </submittedName>
</protein>
<evidence type="ECO:0000313" key="4">
    <source>
        <dbReference type="EMBL" id="MBO3085053.1"/>
    </source>
</evidence>
<organism evidence="4 5">
    <name type="scientific">Cellulomonas fengjieae</name>
    <dbReference type="NCBI Taxonomy" id="2819978"/>
    <lineage>
        <taxon>Bacteria</taxon>
        <taxon>Bacillati</taxon>
        <taxon>Actinomycetota</taxon>
        <taxon>Actinomycetes</taxon>
        <taxon>Micrococcales</taxon>
        <taxon>Cellulomonadaceae</taxon>
        <taxon>Cellulomonas</taxon>
    </lineage>
</organism>
<name>A0ABS3SH33_9CELL</name>
<dbReference type="Gene3D" id="3.40.710.10">
    <property type="entry name" value="DD-peptidase/beta-lactamase superfamily"/>
    <property type="match status" value="2"/>
</dbReference>
<keyword evidence="2 4" id="KW-0378">Hydrolase</keyword>
<dbReference type="Pfam" id="PF02113">
    <property type="entry name" value="Peptidase_S13"/>
    <property type="match status" value="1"/>
</dbReference>
<comment type="caution">
    <text evidence="4">The sequence shown here is derived from an EMBL/GenBank/DDBJ whole genome shotgun (WGS) entry which is preliminary data.</text>
</comment>
<comment type="similarity">
    <text evidence="1">Belongs to the peptidase S13 family.</text>
</comment>
<dbReference type="GO" id="GO:0009002">
    <property type="term" value="F:serine-type D-Ala-D-Ala carboxypeptidase activity"/>
    <property type="evidence" value="ECO:0007669"/>
    <property type="project" value="UniProtKB-EC"/>
</dbReference>
<evidence type="ECO:0000256" key="2">
    <source>
        <dbReference type="ARBA" id="ARBA00022801"/>
    </source>
</evidence>
<proteinExistence type="inferred from homology"/>
<gene>
    <name evidence="4" type="primary">dacB</name>
    <name evidence="4" type="ORF">J4035_10420</name>
</gene>
<dbReference type="InterPro" id="IPR000667">
    <property type="entry name" value="Peptidase_S13"/>
</dbReference>
<dbReference type="InterPro" id="IPR012338">
    <property type="entry name" value="Beta-lactam/transpept-like"/>
</dbReference>
<dbReference type="RefSeq" id="WP_208289668.1">
    <property type="nucleotide sequence ID" value="NZ_CP074404.1"/>
</dbReference>
<dbReference type="PRINTS" id="PR00922">
    <property type="entry name" value="DADACBPTASE3"/>
</dbReference>
<dbReference type="EC" id="3.4.16.4" evidence="4"/>
<keyword evidence="3" id="KW-0732">Signal</keyword>
<dbReference type="PANTHER" id="PTHR30023">
    <property type="entry name" value="D-ALANYL-D-ALANINE CARBOXYPEPTIDASE"/>
    <property type="match status" value="1"/>
</dbReference>
<accession>A0ABS3SH33</accession>
<keyword evidence="5" id="KW-1185">Reference proteome</keyword>
<sequence length="470" mass="46551">MTTAARVIGTCVLVVALAGGAYVTADAYDVVPGMVTLEDPPPDPLPFPTAPGAVEPVGAASALADLDPQAPLPAAANVQALVDGLVRDPRMGPSVGVVVADQLTGDVLGAHLPAEGRTPASTAKLVTAVAALSTLGPDVTLPTSVVRGPGSSIVLVGGGDMMLAAGSGDPDAVVGHAGLADLAAQTAKALQLEGVTTVSLGVDDSLFAAPALSPTWSPADIAAGFVAPVTALAVDIAKIRPGEYPPRHGDPSLAAAVTFAQRLAEVGITVDGSPRRAGTPEGGREIAVVRSAPLDGIVHYFLDTSDNTITEVVSRLVAVDQGLPASFEGATAAVLHATAVAGIDTTGARLSDASGLGAGSVLPPDLLAGLLRQVTDPAHGVLRDVATGMPIAGLTGTLSDRYTQSSARGLVRAKTGSLPHVTSLAGTVLDADGRQLVFVVLADATPDGGQWGPRAAIDSFVTALSGCGCG</sequence>
<evidence type="ECO:0000313" key="5">
    <source>
        <dbReference type="Proteomes" id="UP000678317"/>
    </source>
</evidence>
<dbReference type="SUPFAM" id="SSF56601">
    <property type="entry name" value="beta-lactamase/transpeptidase-like"/>
    <property type="match status" value="1"/>
</dbReference>
<reference evidence="4 5" key="1">
    <citation type="submission" date="2021-03" db="EMBL/GenBank/DDBJ databases">
        <title>novel species in genus Cellulomonas.</title>
        <authorList>
            <person name="Zhang G."/>
        </authorList>
    </citation>
    <scope>NUCLEOTIDE SEQUENCE [LARGE SCALE GENOMIC DNA]</scope>
    <source>
        <strain evidence="5">zg-ZUI188</strain>
    </source>
</reference>
<dbReference type="PANTHER" id="PTHR30023:SF0">
    <property type="entry name" value="PENICILLIN-SENSITIVE CARBOXYPEPTIDASE A"/>
    <property type="match status" value="1"/>
</dbReference>
<feature type="signal peptide" evidence="3">
    <location>
        <begin position="1"/>
        <end position="27"/>
    </location>
</feature>
<keyword evidence="4" id="KW-0645">Protease</keyword>